<dbReference type="SMART" id="SM00091">
    <property type="entry name" value="PAS"/>
    <property type="match status" value="5"/>
</dbReference>
<dbReference type="InterPro" id="IPR005467">
    <property type="entry name" value="His_kinase_dom"/>
</dbReference>
<organism evidence="12 13">
    <name type="scientific">Undibacterium parvum</name>
    <dbReference type="NCBI Taxonomy" id="401471"/>
    <lineage>
        <taxon>Bacteria</taxon>
        <taxon>Pseudomonadati</taxon>
        <taxon>Pseudomonadota</taxon>
        <taxon>Betaproteobacteria</taxon>
        <taxon>Burkholderiales</taxon>
        <taxon>Oxalobacteraceae</taxon>
        <taxon>Undibacterium</taxon>
    </lineage>
</organism>
<accession>A0A3S9HIX1</accession>
<dbReference type="InterPro" id="IPR000014">
    <property type="entry name" value="PAS"/>
</dbReference>
<dbReference type="EMBL" id="CP034464">
    <property type="protein sequence ID" value="AZP12039.1"/>
    <property type="molecule type" value="Genomic_DNA"/>
</dbReference>
<evidence type="ECO:0000256" key="5">
    <source>
        <dbReference type="ARBA" id="ARBA00022679"/>
    </source>
</evidence>
<dbReference type="InterPro" id="IPR013655">
    <property type="entry name" value="PAS_fold_3"/>
</dbReference>
<evidence type="ECO:0000259" key="9">
    <source>
        <dbReference type="PROSITE" id="PS50109"/>
    </source>
</evidence>
<dbReference type="PROSITE" id="PS50112">
    <property type="entry name" value="PAS"/>
    <property type="match status" value="3"/>
</dbReference>
<dbReference type="InterPro" id="IPR000700">
    <property type="entry name" value="PAS-assoc_C"/>
</dbReference>
<dbReference type="InterPro" id="IPR003661">
    <property type="entry name" value="HisK_dim/P_dom"/>
</dbReference>
<keyword evidence="7" id="KW-0902">Two-component regulatory system</keyword>
<evidence type="ECO:0000256" key="8">
    <source>
        <dbReference type="ARBA" id="ARBA00023136"/>
    </source>
</evidence>
<dbReference type="Gene3D" id="1.10.287.130">
    <property type="match status" value="1"/>
</dbReference>
<evidence type="ECO:0000256" key="2">
    <source>
        <dbReference type="ARBA" id="ARBA00004429"/>
    </source>
</evidence>
<dbReference type="GO" id="GO:0000155">
    <property type="term" value="F:phosphorelay sensor kinase activity"/>
    <property type="evidence" value="ECO:0007669"/>
    <property type="project" value="InterPro"/>
</dbReference>
<dbReference type="InterPro" id="IPR036097">
    <property type="entry name" value="HisK_dim/P_sf"/>
</dbReference>
<comment type="catalytic activity">
    <reaction evidence="1">
        <text>ATP + protein L-histidine = ADP + protein N-phospho-L-histidine.</text>
        <dbReference type="EC" id="2.7.13.3"/>
    </reaction>
</comment>
<dbReference type="Pfam" id="PF08447">
    <property type="entry name" value="PAS_3"/>
    <property type="match status" value="3"/>
</dbReference>
<dbReference type="PANTHER" id="PTHR43304:SF1">
    <property type="entry name" value="PAC DOMAIN-CONTAINING PROTEIN"/>
    <property type="match status" value="1"/>
</dbReference>
<evidence type="ECO:0000256" key="6">
    <source>
        <dbReference type="ARBA" id="ARBA00022777"/>
    </source>
</evidence>
<dbReference type="InterPro" id="IPR052162">
    <property type="entry name" value="Sensor_kinase/Photoreceptor"/>
</dbReference>
<dbReference type="InterPro" id="IPR001610">
    <property type="entry name" value="PAC"/>
</dbReference>
<keyword evidence="13" id="KW-1185">Reference proteome</keyword>
<dbReference type="EC" id="2.7.13.3" evidence="3"/>
<comment type="subcellular location">
    <subcellularLocation>
        <location evidence="2">Cell inner membrane</location>
        <topology evidence="2">Multi-pass membrane protein</topology>
    </subcellularLocation>
</comment>
<name>A0A3S9HIX1_9BURK</name>
<evidence type="ECO:0000313" key="13">
    <source>
        <dbReference type="Proteomes" id="UP000275663"/>
    </source>
</evidence>
<dbReference type="FunFam" id="1.10.287.130:FF:000001">
    <property type="entry name" value="Two-component sensor histidine kinase"/>
    <property type="match status" value="1"/>
</dbReference>
<feature type="domain" description="Histidine kinase" evidence="9">
    <location>
        <begin position="681"/>
        <end position="904"/>
    </location>
</feature>
<dbReference type="SMART" id="SM00086">
    <property type="entry name" value="PAC"/>
    <property type="match status" value="5"/>
</dbReference>
<protein>
    <recommendedName>
        <fullName evidence="3">histidine kinase</fullName>
        <ecNumber evidence="3">2.7.13.3</ecNumber>
    </recommendedName>
</protein>
<keyword evidence="8" id="KW-0472">Membrane</keyword>
<dbReference type="OrthoDB" id="9087351at2"/>
<reference evidence="12 13" key="1">
    <citation type="journal article" date="2011" name="Int. J. Syst. Evol. Microbiol.">
        <title>Description of Undibacterium oligocarboniphilum sp. nov., isolated from purified water, and Undibacterium pigrum strain CCUG 49012 as the type strain of Undibacterium parvum sp. nov., and emended descriptions of the genus Undibacterium and the species Undibacterium pigrum.</title>
        <authorList>
            <person name="Eder W."/>
            <person name="Wanner G."/>
            <person name="Ludwig W."/>
            <person name="Busse H.J."/>
            <person name="Ziemke-Kageler F."/>
            <person name="Lang E."/>
        </authorList>
    </citation>
    <scope>NUCLEOTIDE SEQUENCE [LARGE SCALE GENOMIC DNA]</scope>
    <source>
        <strain evidence="12 13">DSM 23061</strain>
    </source>
</reference>
<dbReference type="PROSITE" id="PS50113">
    <property type="entry name" value="PAC"/>
    <property type="match status" value="2"/>
</dbReference>
<dbReference type="InterPro" id="IPR036890">
    <property type="entry name" value="HATPase_C_sf"/>
</dbReference>
<proteinExistence type="predicted"/>
<dbReference type="CDD" id="cd16922">
    <property type="entry name" value="HATPase_EvgS-ArcB-TorS-like"/>
    <property type="match status" value="1"/>
</dbReference>
<evidence type="ECO:0000256" key="3">
    <source>
        <dbReference type="ARBA" id="ARBA00012438"/>
    </source>
</evidence>
<dbReference type="InterPro" id="IPR035965">
    <property type="entry name" value="PAS-like_dom_sf"/>
</dbReference>
<dbReference type="PROSITE" id="PS50109">
    <property type="entry name" value="HIS_KIN"/>
    <property type="match status" value="1"/>
</dbReference>
<dbReference type="Pfam" id="PF02518">
    <property type="entry name" value="HATPase_c"/>
    <property type="match status" value="1"/>
</dbReference>
<feature type="domain" description="PAS" evidence="10">
    <location>
        <begin position="553"/>
        <end position="625"/>
    </location>
</feature>
<evidence type="ECO:0000313" key="12">
    <source>
        <dbReference type="EMBL" id="AZP12039.1"/>
    </source>
</evidence>
<evidence type="ECO:0000256" key="4">
    <source>
        <dbReference type="ARBA" id="ARBA00022553"/>
    </source>
</evidence>
<dbReference type="Proteomes" id="UP000275663">
    <property type="component" value="Chromosome"/>
</dbReference>
<feature type="domain" description="PAS" evidence="10">
    <location>
        <begin position="178"/>
        <end position="224"/>
    </location>
</feature>
<dbReference type="SMART" id="SM00388">
    <property type="entry name" value="HisKA"/>
    <property type="match status" value="1"/>
</dbReference>
<dbReference type="SUPFAM" id="SSF55874">
    <property type="entry name" value="ATPase domain of HSP90 chaperone/DNA topoisomerase II/histidine kinase"/>
    <property type="match status" value="1"/>
</dbReference>
<feature type="domain" description="PAC" evidence="11">
    <location>
        <begin position="359"/>
        <end position="412"/>
    </location>
</feature>
<dbReference type="PRINTS" id="PR00344">
    <property type="entry name" value="BCTRLSENSOR"/>
</dbReference>
<dbReference type="Pfam" id="PF00512">
    <property type="entry name" value="HisKA"/>
    <property type="match status" value="1"/>
</dbReference>
<dbReference type="Gene3D" id="3.30.565.10">
    <property type="entry name" value="Histidine kinase-like ATPase, C-terminal domain"/>
    <property type="match status" value="1"/>
</dbReference>
<evidence type="ECO:0000259" key="11">
    <source>
        <dbReference type="PROSITE" id="PS50113"/>
    </source>
</evidence>
<dbReference type="AlphaFoldDB" id="A0A3S9HIX1"/>
<dbReference type="SUPFAM" id="SSF47384">
    <property type="entry name" value="Homodimeric domain of signal transducing histidine kinase"/>
    <property type="match status" value="1"/>
</dbReference>
<dbReference type="FunFam" id="3.30.565.10:FF:000006">
    <property type="entry name" value="Sensor histidine kinase WalK"/>
    <property type="match status" value="1"/>
</dbReference>
<dbReference type="SUPFAM" id="SSF55785">
    <property type="entry name" value="PYP-like sensor domain (PAS domain)"/>
    <property type="match status" value="5"/>
</dbReference>
<dbReference type="RefSeq" id="WP_126127421.1">
    <property type="nucleotide sequence ID" value="NZ_CP034464.1"/>
</dbReference>
<evidence type="ECO:0000259" key="10">
    <source>
        <dbReference type="PROSITE" id="PS50112"/>
    </source>
</evidence>
<dbReference type="InterPro" id="IPR004358">
    <property type="entry name" value="Sig_transdc_His_kin-like_C"/>
</dbReference>
<dbReference type="GO" id="GO:0005886">
    <property type="term" value="C:plasma membrane"/>
    <property type="evidence" value="ECO:0007669"/>
    <property type="project" value="UniProtKB-SubCell"/>
</dbReference>
<dbReference type="Gene3D" id="3.30.450.20">
    <property type="entry name" value="PAS domain"/>
    <property type="match status" value="5"/>
</dbReference>
<sequence>MSAAVEHSAASNTDAALSILLTAIAEALWDWNLLTGEVIFSSQYQQLLGYSDNQFGHHLDEWINRLHPDDAKPAMAHLRAHIDGHANLYQHEQRLLCKNGNWKWVRARGSIVARDSQGRPSRMLGLIAEINNEHQQQAKLNLKLSLSDAMLKNFSQHLPHSFFYQFQRFADGHFCFPYASVGVSTLFGLKPEQIKDDATALFQLIHPEDLEPLRQAIRSSASSLQNWRQEYRIMHGSEERWVMGDAHPEAMADGSVLWHGFLSDITEQKRIQKKLQDSDQQMQLIMRASNQGLFDFNVQTGRGTYSAEYARMLGFSPDDFPDAKKFWQFFWQESVHPDDIDTLRNAYQEHFSSHGKIEFKTEFRQKSKSGQWRWILSLGSVVEWDAQGRAVRMIGSNIDITERKNAEQAVRHQQELLSSSQANYKHLANELDILISNAPVGIMFVSDGTIIRANKTLAELCNFPDAKAMIGMKSTFLYQNEADYRAFAALVVPKLIADEAVELEWLVKAIDGKSFMARIAGRALPSQQYVRGAVWMIEDITQQKNMLDALRHSEQRLQRLMNSNLVGIAQGVEQARLIDVNTVFTQLCGYPRASLLGDANVWSLLLSEADLATFQQAYSELLGSGTTPAFEIMLKHLDGTMLPVLVGLNYLENSHSEWVMFMMDISERHRINQLKSEFISVVSHELRTPLTSIRGSLGLLEAGVGGVLPEKAQNLIKIAHKNSRRLVGLVNDILDMEKLASGKSNFKAERLDLVPLLEQAIEANHSYALALNVRLHLFHHPDHAWIKADPDRLMQVLANLLSNAAKFSPKGEAVRLQIHPRLEHEQLYYRVEVTDIGAGIPASFQARIFEPFSQADGTDTRQQGGTGLGLSITKTLVEKMHGHMGFVTAVDEGSTFWFQFPAEP</sequence>
<dbReference type="SMART" id="SM00387">
    <property type="entry name" value="HATPase_c"/>
    <property type="match status" value="1"/>
</dbReference>
<dbReference type="CDD" id="cd00082">
    <property type="entry name" value="HisKA"/>
    <property type="match status" value="1"/>
</dbReference>
<gene>
    <name evidence="12" type="ORF">EJN92_08530</name>
</gene>
<keyword evidence="6" id="KW-0418">Kinase</keyword>
<dbReference type="InterPro" id="IPR003594">
    <property type="entry name" value="HATPase_dom"/>
</dbReference>
<evidence type="ECO:0000256" key="1">
    <source>
        <dbReference type="ARBA" id="ARBA00000085"/>
    </source>
</evidence>
<keyword evidence="5" id="KW-0808">Transferase</keyword>
<dbReference type="KEGG" id="upv:EJN92_08530"/>
<dbReference type="Pfam" id="PF13426">
    <property type="entry name" value="PAS_9"/>
    <property type="match status" value="2"/>
</dbReference>
<feature type="domain" description="PAC" evidence="11">
    <location>
        <begin position="89"/>
        <end position="142"/>
    </location>
</feature>
<keyword evidence="4" id="KW-0597">Phosphoprotein</keyword>
<dbReference type="NCBIfam" id="TIGR00229">
    <property type="entry name" value="sensory_box"/>
    <property type="match status" value="4"/>
</dbReference>
<dbReference type="CDD" id="cd00130">
    <property type="entry name" value="PAS"/>
    <property type="match status" value="4"/>
</dbReference>
<dbReference type="PANTHER" id="PTHR43304">
    <property type="entry name" value="PHYTOCHROME-LIKE PROTEIN CPH1"/>
    <property type="match status" value="1"/>
</dbReference>
<feature type="domain" description="PAS" evidence="10">
    <location>
        <begin position="278"/>
        <end position="354"/>
    </location>
</feature>
<evidence type="ECO:0000256" key="7">
    <source>
        <dbReference type="ARBA" id="ARBA00023012"/>
    </source>
</evidence>